<proteinExistence type="predicted"/>
<dbReference type="AlphaFoldDB" id="A0A7V0MZ03"/>
<evidence type="ECO:0000313" key="1">
    <source>
        <dbReference type="EMBL" id="HDN84689.1"/>
    </source>
</evidence>
<dbReference type="EMBL" id="DRBC01000170">
    <property type="protein sequence ID" value="HDN84689.1"/>
    <property type="molecule type" value="Genomic_DNA"/>
</dbReference>
<sequence length="143" mass="16852">MLADFVVVKLDACSQKTFEEVNRPDKKIKIADIIEGIKKFREVYRRRLGLQMMFVNKNKDEAGELAYLANHIKPEEVQINTPLRPCKEKPLCREEILKIKETFLSICRNTRIISVYDERKFNDVSPISKEDTLIRRGKVIERR</sequence>
<accession>A0A7V0MZ03</accession>
<dbReference type="InterPro" id="IPR058240">
    <property type="entry name" value="rSAM_sf"/>
</dbReference>
<organism evidence="1">
    <name type="scientific">Aerophobetes bacterium</name>
    <dbReference type="NCBI Taxonomy" id="2030807"/>
    <lineage>
        <taxon>Bacteria</taxon>
        <taxon>Candidatus Aerophobota</taxon>
    </lineage>
</organism>
<dbReference type="SUPFAM" id="SSF102114">
    <property type="entry name" value="Radical SAM enzymes"/>
    <property type="match status" value="1"/>
</dbReference>
<comment type="caution">
    <text evidence="1">The sequence shown here is derived from an EMBL/GenBank/DDBJ whole genome shotgun (WGS) entry which is preliminary data.</text>
</comment>
<protein>
    <recommendedName>
        <fullName evidence="2">Radical SAM protein</fullName>
    </recommendedName>
</protein>
<reference evidence="1" key="1">
    <citation type="journal article" date="2020" name="mSystems">
        <title>Genome- and Community-Level Interaction Insights into Carbon Utilization and Element Cycling Functions of Hydrothermarchaeota in Hydrothermal Sediment.</title>
        <authorList>
            <person name="Zhou Z."/>
            <person name="Liu Y."/>
            <person name="Xu W."/>
            <person name="Pan J."/>
            <person name="Luo Z.H."/>
            <person name="Li M."/>
        </authorList>
    </citation>
    <scope>NUCLEOTIDE SEQUENCE [LARGE SCALE GENOMIC DNA]</scope>
    <source>
        <strain evidence="1">HyVt-219</strain>
    </source>
</reference>
<gene>
    <name evidence="1" type="ORF">ENG47_02875</name>
</gene>
<dbReference type="Proteomes" id="UP000885660">
    <property type="component" value="Unassembled WGS sequence"/>
</dbReference>
<name>A0A7V0MZ03_UNCAE</name>
<evidence type="ECO:0008006" key="2">
    <source>
        <dbReference type="Google" id="ProtNLM"/>
    </source>
</evidence>